<evidence type="ECO:0000313" key="1">
    <source>
        <dbReference type="EMBL" id="KAK4449084.1"/>
    </source>
</evidence>
<name>A0AAV9GLH5_9PEZI</name>
<dbReference type="EMBL" id="MU865939">
    <property type="protein sequence ID" value="KAK4449084.1"/>
    <property type="molecule type" value="Genomic_DNA"/>
</dbReference>
<protein>
    <submittedName>
        <fullName evidence="1">Uncharacterized protein</fullName>
    </submittedName>
</protein>
<reference evidence="1" key="1">
    <citation type="journal article" date="2023" name="Mol. Phylogenet. Evol.">
        <title>Genome-scale phylogeny and comparative genomics of the fungal order Sordariales.</title>
        <authorList>
            <person name="Hensen N."/>
            <person name="Bonometti L."/>
            <person name="Westerberg I."/>
            <person name="Brannstrom I.O."/>
            <person name="Guillou S."/>
            <person name="Cros-Aarteil S."/>
            <person name="Calhoun S."/>
            <person name="Haridas S."/>
            <person name="Kuo A."/>
            <person name="Mondo S."/>
            <person name="Pangilinan J."/>
            <person name="Riley R."/>
            <person name="LaButti K."/>
            <person name="Andreopoulos B."/>
            <person name="Lipzen A."/>
            <person name="Chen C."/>
            <person name="Yan M."/>
            <person name="Daum C."/>
            <person name="Ng V."/>
            <person name="Clum A."/>
            <person name="Steindorff A."/>
            <person name="Ohm R.A."/>
            <person name="Martin F."/>
            <person name="Silar P."/>
            <person name="Natvig D.O."/>
            <person name="Lalanne C."/>
            <person name="Gautier V."/>
            <person name="Ament-Velasquez S.L."/>
            <person name="Kruys A."/>
            <person name="Hutchinson M.I."/>
            <person name="Powell A.J."/>
            <person name="Barry K."/>
            <person name="Miller A.N."/>
            <person name="Grigoriev I.V."/>
            <person name="Debuchy R."/>
            <person name="Gladieux P."/>
            <person name="Hiltunen Thoren M."/>
            <person name="Johannesson H."/>
        </authorList>
    </citation>
    <scope>NUCLEOTIDE SEQUENCE</scope>
    <source>
        <strain evidence="1">PSN243</strain>
    </source>
</reference>
<comment type="caution">
    <text evidence="1">The sequence shown here is derived from an EMBL/GenBank/DDBJ whole genome shotgun (WGS) entry which is preliminary data.</text>
</comment>
<organism evidence="1 2">
    <name type="scientific">Podospora aff. communis PSN243</name>
    <dbReference type="NCBI Taxonomy" id="3040156"/>
    <lineage>
        <taxon>Eukaryota</taxon>
        <taxon>Fungi</taxon>
        <taxon>Dikarya</taxon>
        <taxon>Ascomycota</taxon>
        <taxon>Pezizomycotina</taxon>
        <taxon>Sordariomycetes</taxon>
        <taxon>Sordariomycetidae</taxon>
        <taxon>Sordariales</taxon>
        <taxon>Podosporaceae</taxon>
        <taxon>Podospora</taxon>
    </lineage>
</organism>
<sequence>MSNPTAPPKDEPITTLSAHKLHQNRKPGERHLSAFTVTYLCAGQRFEILVTDDPPPGYDRDGAVETGWARTTEDVCFHGIHGTRNEDRHREFLDEIAEIIKEIVRPVVLRMVREGPGVETGTGSVKLQLVTEKGVQVVTPGHYLSTNTGTASTGTDEG</sequence>
<keyword evidence="2" id="KW-1185">Reference proteome</keyword>
<gene>
    <name evidence="1" type="ORF">QBC34DRAFT_405876</name>
</gene>
<dbReference type="AlphaFoldDB" id="A0AAV9GLH5"/>
<dbReference type="Proteomes" id="UP001321760">
    <property type="component" value="Unassembled WGS sequence"/>
</dbReference>
<proteinExistence type="predicted"/>
<accession>A0AAV9GLH5</accession>
<evidence type="ECO:0000313" key="2">
    <source>
        <dbReference type="Proteomes" id="UP001321760"/>
    </source>
</evidence>
<reference evidence="1" key="2">
    <citation type="submission" date="2023-05" db="EMBL/GenBank/DDBJ databases">
        <authorList>
            <consortium name="Lawrence Berkeley National Laboratory"/>
            <person name="Steindorff A."/>
            <person name="Hensen N."/>
            <person name="Bonometti L."/>
            <person name="Westerberg I."/>
            <person name="Brannstrom I.O."/>
            <person name="Guillou S."/>
            <person name="Cros-Aarteil S."/>
            <person name="Calhoun S."/>
            <person name="Haridas S."/>
            <person name="Kuo A."/>
            <person name="Mondo S."/>
            <person name="Pangilinan J."/>
            <person name="Riley R."/>
            <person name="Labutti K."/>
            <person name="Andreopoulos B."/>
            <person name="Lipzen A."/>
            <person name="Chen C."/>
            <person name="Yanf M."/>
            <person name="Daum C."/>
            <person name="Ng V."/>
            <person name="Clum A."/>
            <person name="Ohm R."/>
            <person name="Martin F."/>
            <person name="Silar P."/>
            <person name="Natvig D."/>
            <person name="Lalanne C."/>
            <person name="Gautier V."/>
            <person name="Ament-Velasquez S.L."/>
            <person name="Kruys A."/>
            <person name="Hutchinson M.I."/>
            <person name="Powell A.J."/>
            <person name="Barry K."/>
            <person name="Miller A.N."/>
            <person name="Grigoriev I.V."/>
            <person name="Debuchy R."/>
            <person name="Gladieux P."/>
            <person name="Thoren M.H."/>
            <person name="Johannesson H."/>
        </authorList>
    </citation>
    <scope>NUCLEOTIDE SEQUENCE</scope>
    <source>
        <strain evidence="1">PSN243</strain>
    </source>
</reference>